<name>A0A4Y2M4Q5_ARAVE</name>
<dbReference type="Proteomes" id="UP000499080">
    <property type="component" value="Unassembled WGS sequence"/>
</dbReference>
<feature type="compositionally biased region" description="Basic and acidic residues" evidence="1">
    <location>
        <begin position="73"/>
        <end position="84"/>
    </location>
</feature>
<keyword evidence="3" id="KW-1185">Reference proteome</keyword>
<organism evidence="2 3">
    <name type="scientific">Araneus ventricosus</name>
    <name type="common">Orbweaver spider</name>
    <name type="synonym">Epeira ventricosa</name>
    <dbReference type="NCBI Taxonomy" id="182803"/>
    <lineage>
        <taxon>Eukaryota</taxon>
        <taxon>Metazoa</taxon>
        <taxon>Ecdysozoa</taxon>
        <taxon>Arthropoda</taxon>
        <taxon>Chelicerata</taxon>
        <taxon>Arachnida</taxon>
        <taxon>Araneae</taxon>
        <taxon>Araneomorphae</taxon>
        <taxon>Entelegynae</taxon>
        <taxon>Araneoidea</taxon>
        <taxon>Araneidae</taxon>
        <taxon>Araneus</taxon>
    </lineage>
</organism>
<protein>
    <submittedName>
        <fullName evidence="2">Uncharacterized protein</fullName>
    </submittedName>
</protein>
<evidence type="ECO:0000313" key="3">
    <source>
        <dbReference type="Proteomes" id="UP000499080"/>
    </source>
</evidence>
<proteinExistence type="predicted"/>
<evidence type="ECO:0000313" key="2">
    <source>
        <dbReference type="EMBL" id="GBN21413.1"/>
    </source>
</evidence>
<comment type="caution">
    <text evidence="2">The sequence shown here is derived from an EMBL/GenBank/DDBJ whole genome shotgun (WGS) entry which is preliminary data.</text>
</comment>
<evidence type="ECO:0000256" key="1">
    <source>
        <dbReference type="SAM" id="MobiDB-lite"/>
    </source>
</evidence>
<dbReference type="AlphaFoldDB" id="A0A4Y2M4Q5"/>
<reference evidence="2 3" key="1">
    <citation type="journal article" date="2019" name="Sci. Rep.">
        <title>Orb-weaving spider Araneus ventricosus genome elucidates the spidroin gene catalogue.</title>
        <authorList>
            <person name="Kono N."/>
            <person name="Nakamura H."/>
            <person name="Ohtoshi R."/>
            <person name="Moran D.A.P."/>
            <person name="Shinohara A."/>
            <person name="Yoshida Y."/>
            <person name="Fujiwara M."/>
            <person name="Mori M."/>
            <person name="Tomita M."/>
            <person name="Arakawa K."/>
        </authorList>
    </citation>
    <scope>NUCLEOTIDE SEQUENCE [LARGE SCALE GENOMIC DNA]</scope>
</reference>
<sequence>MMLPKSEYSFRGGRIPRELGEQTGRKLFPGSARRTCDHSAVTNEIIRRIEQHFVREHKQFDFNKKRNPNNAAESKHLRERDRAG</sequence>
<accession>A0A4Y2M4Q5</accession>
<feature type="region of interest" description="Disordered" evidence="1">
    <location>
        <begin position="59"/>
        <end position="84"/>
    </location>
</feature>
<dbReference type="EMBL" id="BGPR01006729">
    <property type="protein sequence ID" value="GBN21413.1"/>
    <property type="molecule type" value="Genomic_DNA"/>
</dbReference>
<gene>
    <name evidence="2" type="ORF">AVEN_246370_1</name>
</gene>